<dbReference type="GO" id="GO:0034702">
    <property type="term" value="C:monoatomic ion channel complex"/>
    <property type="evidence" value="ECO:0007669"/>
    <property type="project" value="UniProtKB-KW"/>
</dbReference>
<accession>X0RL60</accession>
<dbReference type="PANTHER" id="PTHR11767">
    <property type="entry name" value="INWARD RECTIFIER POTASSIUM CHANNEL"/>
    <property type="match status" value="1"/>
</dbReference>
<comment type="subcellular location">
    <subcellularLocation>
        <location evidence="1">Membrane</location>
        <topology evidence="1">Multi-pass membrane protein</topology>
    </subcellularLocation>
</comment>
<evidence type="ECO:0000256" key="2">
    <source>
        <dbReference type="ARBA" id="ARBA00022448"/>
    </source>
</evidence>
<feature type="non-terminal residue" evidence="12">
    <location>
        <position position="1"/>
    </location>
</feature>
<evidence type="ECO:0000256" key="10">
    <source>
        <dbReference type="ARBA" id="ARBA00023303"/>
    </source>
</evidence>
<evidence type="ECO:0000256" key="7">
    <source>
        <dbReference type="ARBA" id="ARBA00022989"/>
    </source>
</evidence>
<evidence type="ECO:0000259" key="11">
    <source>
        <dbReference type="Pfam" id="PF17655"/>
    </source>
</evidence>
<dbReference type="SUPFAM" id="SSF81296">
    <property type="entry name" value="E set domains"/>
    <property type="match status" value="1"/>
</dbReference>
<dbReference type="InterPro" id="IPR041647">
    <property type="entry name" value="IRK_C"/>
</dbReference>
<keyword evidence="3" id="KW-0633">Potassium transport</keyword>
<gene>
    <name evidence="12" type="ORF">S01H1_10153</name>
</gene>
<keyword evidence="7" id="KW-1133">Transmembrane helix</keyword>
<dbReference type="GO" id="GO:0005886">
    <property type="term" value="C:plasma membrane"/>
    <property type="evidence" value="ECO:0007669"/>
    <property type="project" value="TreeGrafter"/>
</dbReference>
<organism evidence="12">
    <name type="scientific">marine sediment metagenome</name>
    <dbReference type="NCBI Taxonomy" id="412755"/>
    <lineage>
        <taxon>unclassified sequences</taxon>
        <taxon>metagenomes</taxon>
        <taxon>ecological metagenomes</taxon>
    </lineage>
</organism>
<comment type="caution">
    <text evidence="12">The sequence shown here is derived from an EMBL/GenBank/DDBJ whole genome shotgun (WGS) entry which is preliminary data.</text>
</comment>
<dbReference type="EMBL" id="BARS01005188">
    <property type="protein sequence ID" value="GAF69518.1"/>
    <property type="molecule type" value="Genomic_DNA"/>
</dbReference>
<keyword evidence="8" id="KW-0406">Ion transport</keyword>
<dbReference type="Gene3D" id="2.60.40.1400">
    <property type="entry name" value="G protein-activated inward rectifier potassium channel 1"/>
    <property type="match status" value="1"/>
</dbReference>
<evidence type="ECO:0000256" key="4">
    <source>
        <dbReference type="ARBA" id="ARBA00022692"/>
    </source>
</evidence>
<name>X0RL60_9ZZZZ</name>
<keyword evidence="9" id="KW-0472">Membrane</keyword>
<reference evidence="12" key="1">
    <citation type="journal article" date="2014" name="Front. Microbiol.">
        <title>High frequency of phylogenetically diverse reductive dehalogenase-homologous genes in deep subseafloor sedimentary metagenomes.</title>
        <authorList>
            <person name="Kawai M."/>
            <person name="Futagami T."/>
            <person name="Toyoda A."/>
            <person name="Takaki Y."/>
            <person name="Nishi S."/>
            <person name="Hori S."/>
            <person name="Arai W."/>
            <person name="Tsubouchi T."/>
            <person name="Morono Y."/>
            <person name="Uchiyama I."/>
            <person name="Ito T."/>
            <person name="Fujiyama A."/>
            <person name="Inagaki F."/>
            <person name="Takami H."/>
        </authorList>
    </citation>
    <scope>NUCLEOTIDE SEQUENCE</scope>
    <source>
        <strain evidence="12">Expedition CK06-06</strain>
    </source>
</reference>
<dbReference type="GO" id="GO:0034765">
    <property type="term" value="P:regulation of monoatomic ion transmembrane transport"/>
    <property type="evidence" value="ECO:0007669"/>
    <property type="project" value="TreeGrafter"/>
</dbReference>
<evidence type="ECO:0000256" key="5">
    <source>
        <dbReference type="ARBA" id="ARBA00022882"/>
    </source>
</evidence>
<dbReference type="GO" id="GO:0005242">
    <property type="term" value="F:inward rectifier potassium channel activity"/>
    <property type="evidence" value="ECO:0007669"/>
    <property type="project" value="InterPro"/>
</dbReference>
<dbReference type="InterPro" id="IPR016449">
    <property type="entry name" value="K_chnl_inward-rec_Kir"/>
</dbReference>
<evidence type="ECO:0000256" key="9">
    <source>
        <dbReference type="ARBA" id="ARBA00023136"/>
    </source>
</evidence>
<evidence type="ECO:0000256" key="1">
    <source>
        <dbReference type="ARBA" id="ARBA00004141"/>
    </source>
</evidence>
<keyword evidence="2" id="KW-0813">Transport</keyword>
<evidence type="ECO:0000313" key="12">
    <source>
        <dbReference type="EMBL" id="GAF69518.1"/>
    </source>
</evidence>
<dbReference type="InterPro" id="IPR014756">
    <property type="entry name" value="Ig_E-set"/>
</dbReference>
<dbReference type="PANTHER" id="PTHR11767:SF102">
    <property type="entry name" value="INWARDLY RECTIFYING POTASSIUM CHANNEL 1, ISOFORM F"/>
    <property type="match status" value="1"/>
</dbReference>
<protein>
    <recommendedName>
        <fullName evidence="11">Inward rectifier potassium channel C-terminal domain-containing protein</fullName>
    </recommendedName>
</protein>
<sequence>SFFPMHWTVVHPIDDGSPLKGWDSDRLNAAHAEILIQVAATAEIYSQVVRVHSSYLAEDVIFDARFVNIYEQSESGGTHVDVRRLGEIERVA</sequence>
<proteinExistence type="predicted"/>
<dbReference type="GO" id="GO:1990573">
    <property type="term" value="P:potassium ion import across plasma membrane"/>
    <property type="evidence" value="ECO:0007669"/>
    <property type="project" value="TreeGrafter"/>
</dbReference>
<keyword evidence="10" id="KW-0407">Ion channel</keyword>
<evidence type="ECO:0000256" key="6">
    <source>
        <dbReference type="ARBA" id="ARBA00022958"/>
    </source>
</evidence>
<feature type="domain" description="Inward rectifier potassium channel C-terminal" evidence="11">
    <location>
        <begin position="7"/>
        <end position="91"/>
    </location>
</feature>
<keyword evidence="5" id="KW-0851">Voltage-gated channel</keyword>
<keyword evidence="6" id="KW-0630">Potassium</keyword>
<dbReference type="AlphaFoldDB" id="X0RL60"/>
<dbReference type="Pfam" id="PF17655">
    <property type="entry name" value="IRK_C"/>
    <property type="match status" value="1"/>
</dbReference>
<keyword evidence="4" id="KW-0812">Transmembrane</keyword>
<evidence type="ECO:0000256" key="3">
    <source>
        <dbReference type="ARBA" id="ARBA00022538"/>
    </source>
</evidence>
<dbReference type="InterPro" id="IPR013518">
    <property type="entry name" value="K_chnl_inward-rec_Kir_cyto"/>
</dbReference>
<evidence type="ECO:0000256" key="8">
    <source>
        <dbReference type="ARBA" id="ARBA00023065"/>
    </source>
</evidence>